<evidence type="ECO:0000313" key="7">
    <source>
        <dbReference type="Proteomes" id="UP000236721"/>
    </source>
</evidence>
<proteinExistence type="inferred from homology"/>
<dbReference type="PROSITE" id="PS50931">
    <property type="entry name" value="HTH_LYSR"/>
    <property type="match status" value="1"/>
</dbReference>
<dbReference type="Gene3D" id="3.40.190.290">
    <property type="match status" value="1"/>
</dbReference>
<organism evidence="6 7">
    <name type="scientific">Vibrio hangzhouensis</name>
    <dbReference type="NCBI Taxonomy" id="462991"/>
    <lineage>
        <taxon>Bacteria</taxon>
        <taxon>Pseudomonadati</taxon>
        <taxon>Pseudomonadota</taxon>
        <taxon>Gammaproteobacteria</taxon>
        <taxon>Vibrionales</taxon>
        <taxon>Vibrionaceae</taxon>
        <taxon>Vibrio</taxon>
    </lineage>
</organism>
<dbReference type="Gene3D" id="1.10.10.10">
    <property type="entry name" value="Winged helix-like DNA-binding domain superfamily/Winged helix DNA-binding domain"/>
    <property type="match status" value="1"/>
</dbReference>
<accession>A0A1H6C1Z6</accession>
<evidence type="ECO:0000256" key="3">
    <source>
        <dbReference type="ARBA" id="ARBA00023125"/>
    </source>
</evidence>
<dbReference type="CDD" id="cd08422">
    <property type="entry name" value="PBP2_CrgA_like"/>
    <property type="match status" value="1"/>
</dbReference>
<name>A0A1H6C1Z6_9VIBR</name>
<dbReference type="AlphaFoldDB" id="A0A1H6C1Z6"/>
<protein>
    <submittedName>
        <fullName evidence="6">DNA-binding transcriptional regulator, LysR family</fullName>
    </submittedName>
</protein>
<dbReference type="InterPro" id="IPR036388">
    <property type="entry name" value="WH-like_DNA-bd_sf"/>
</dbReference>
<dbReference type="Proteomes" id="UP000236721">
    <property type="component" value="Unassembled WGS sequence"/>
</dbReference>
<dbReference type="InterPro" id="IPR036390">
    <property type="entry name" value="WH_DNA-bd_sf"/>
</dbReference>
<feature type="domain" description="HTH lysR-type" evidence="5">
    <location>
        <begin position="1"/>
        <end position="63"/>
    </location>
</feature>
<dbReference type="Pfam" id="PF03466">
    <property type="entry name" value="LysR_substrate"/>
    <property type="match status" value="1"/>
</dbReference>
<keyword evidence="4" id="KW-0804">Transcription</keyword>
<reference evidence="7" key="1">
    <citation type="submission" date="2016-10" db="EMBL/GenBank/DDBJ databases">
        <authorList>
            <person name="Varghese N."/>
            <person name="Submissions S."/>
        </authorList>
    </citation>
    <scope>NUCLEOTIDE SEQUENCE [LARGE SCALE GENOMIC DNA]</scope>
    <source>
        <strain evidence="7">CGMCC 1.7062</strain>
    </source>
</reference>
<evidence type="ECO:0000259" key="5">
    <source>
        <dbReference type="PROSITE" id="PS50931"/>
    </source>
</evidence>
<evidence type="ECO:0000256" key="2">
    <source>
        <dbReference type="ARBA" id="ARBA00023015"/>
    </source>
</evidence>
<dbReference type="InterPro" id="IPR000847">
    <property type="entry name" value="LysR_HTH_N"/>
</dbReference>
<dbReference type="OrthoDB" id="9786526at2"/>
<evidence type="ECO:0000313" key="6">
    <source>
        <dbReference type="EMBL" id="SEG66717.1"/>
    </source>
</evidence>
<evidence type="ECO:0000256" key="4">
    <source>
        <dbReference type="ARBA" id="ARBA00023163"/>
    </source>
</evidence>
<dbReference type="EMBL" id="FNVG01000029">
    <property type="protein sequence ID" value="SEG66717.1"/>
    <property type="molecule type" value="Genomic_DNA"/>
</dbReference>
<dbReference type="PANTHER" id="PTHR30537">
    <property type="entry name" value="HTH-TYPE TRANSCRIPTIONAL REGULATOR"/>
    <property type="match status" value="1"/>
</dbReference>
<dbReference type="GO" id="GO:0003700">
    <property type="term" value="F:DNA-binding transcription factor activity"/>
    <property type="evidence" value="ECO:0007669"/>
    <property type="project" value="InterPro"/>
</dbReference>
<keyword evidence="7" id="KW-1185">Reference proteome</keyword>
<evidence type="ECO:0000256" key="1">
    <source>
        <dbReference type="ARBA" id="ARBA00009437"/>
    </source>
</evidence>
<dbReference type="GO" id="GO:0006351">
    <property type="term" value="P:DNA-templated transcription"/>
    <property type="evidence" value="ECO:0007669"/>
    <property type="project" value="TreeGrafter"/>
</dbReference>
<dbReference type="Pfam" id="PF00126">
    <property type="entry name" value="HTH_1"/>
    <property type="match status" value="1"/>
</dbReference>
<comment type="similarity">
    <text evidence="1">Belongs to the LysR transcriptional regulatory family.</text>
</comment>
<dbReference type="SUPFAM" id="SSF53850">
    <property type="entry name" value="Periplasmic binding protein-like II"/>
    <property type="match status" value="1"/>
</dbReference>
<dbReference type="InterPro" id="IPR005119">
    <property type="entry name" value="LysR_subst-bd"/>
</dbReference>
<keyword evidence="2" id="KW-0805">Transcription regulation</keyword>
<dbReference type="GO" id="GO:0043565">
    <property type="term" value="F:sequence-specific DNA binding"/>
    <property type="evidence" value="ECO:0007669"/>
    <property type="project" value="TreeGrafter"/>
</dbReference>
<dbReference type="InterPro" id="IPR058163">
    <property type="entry name" value="LysR-type_TF_proteobact-type"/>
</dbReference>
<dbReference type="SUPFAM" id="SSF46785">
    <property type="entry name" value="Winged helix' DNA-binding domain"/>
    <property type="match status" value="1"/>
</dbReference>
<gene>
    <name evidence="6" type="ORF">SAMN04488244_1297</name>
</gene>
<sequence length="309" mass="34881">MDSIFGYIDDVYLFCKVVEQGSVLKAATELGLPQSTVSRRISSLEERLGLRLLEKKGRELSPTEIGSLAFEQLSSGIEQVEIGLSNITERTEQVAGTVRLSVPHSFYHSFIAPVVESYLKQYPKVHIDLALNHDQSKPQTDRELLITFDLTDMDSLIARPLLSARHGFFANDEYLSQYSPIDRIEQLSQLDWLAIDERTQLEVRHNHQSTARLQIKPRLVVNDIQALMDAVERGLGIASLPLRHVAGNSKLVHVLPEHYRSDRQAFLVYKDRKYQPKAVKALIDAILAKAKTMDAAVHPSNKQRSTNES</sequence>
<dbReference type="PRINTS" id="PR00039">
    <property type="entry name" value="HTHLYSR"/>
</dbReference>
<dbReference type="PANTHER" id="PTHR30537:SF5">
    <property type="entry name" value="HTH-TYPE TRANSCRIPTIONAL ACTIVATOR TTDR-RELATED"/>
    <property type="match status" value="1"/>
</dbReference>
<dbReference type="RefSeq" id="WP_103882108.1">
    <property type="nucleotide sequence ID" value="NZ_FNVG01000029.1"/>
</dbReference>
<keyword evidence="3 6" id="KW-0238">DNA-binding</keyword>